<dbReference type="EMBL" id="KT755656">
    <property type="protein sequence ID" value="ALH46441.1"/>
    <property type="molecule type" value="Genomic_DNA"/>
</dbReference>
<gene>
    <name evidence="1" type="ORF">TRIPP_68</name>
</gene>
<dbReference type="KEGG" id="vg:26637026"/>
<protein>
    <submittedName>
        <fullName evidence="1">Uncharacterized protein</fullName>
    </submittedName>
</protein>
<name>A0A0N7GFF2_9CAUD</name>
<reference evidence="1 2" key="1">
    <citation type="journal article" date="2016" name="Genome Announc.">
        <title>Paenibacillus larvae Phage Tripp Genome Has 378-Base-Pair Terminal Repeats.</title>
        <authorList>
            <person name="Abraham J."/>
            <person name="Bousquet A.C."/>
            <person name="Bruff E."/>
            <person name="Carson N."/>
            <person name="Clark A."/>
            <person name="Connell A."/>
            <person name="Davis Z."/>
            <person name="Dums J."/>
            <person name="Everington C."/>
            <person name="Groth A."/>
            <person name="Hawes N."/>
            <person name="McArthur N."/>
            <person name="McKenney C."/>
            <person name="Oufkir A."/>
            <person name="Pearce B."/>
            <person name="Rampal S."/>
            <person name="Rozier H."/>
            <person name="Schaff J."/>
            <person name="Slehria T."/>
            <person name="Carson S."/>
            <person name="Miller E.S."/>
        </authorList>
    </citation>
    <scope>NUCLEOTIDE SEQUENCE [LARGE SCALE GENOMIC DNA]</scope>
</reference>
<sequence length="65" mass="7548">MYYVIMIDDIPYMKEGCYIPTYETVDAAEKWARKLSTFGGYRNSKIEVTRATFKPITTVSEGLRK</sequence>
<evidence type="ECO:0000313" key="1">
    <source>
        <dbReference type="EMBL" id="ALH46441.1"/>
    </source>
</evidence>
<accession>A0A0N7GFF2</accession>
<dbReference type="RefSeq" id="YP_009210588.1">
    <property type="nucleotide sequence ID" value="NC_028930.1"/>
</dbReference>
<organism evidence="1 2">
    <name type="scientific">Paenibacillus phage Tripp</name>
    <dbReference type="NCBI Taxonomy" id="1718161"/>
    <lineage>
        <taxon>Viruses</taxon>
        <taxon>Duplodnaviria</taxon>
        <taxon>Heunggongvirae</taxon>
        <taxon>Uroviricota</taxon>
        <taxon>Caudoviricetes</taxon>
        <taxon>Halcyonevirus</taxon>
        <taxon>Halcyonevirus tripp</taxon>
    </lineage>
</organism>
<dbReference type="GeneID" id="26637026"/>
<dbReference type="Proteomes" id="UP000204254">
    <property type="component" value="Segment"/>
</dbReference>
<evidence type="ECO:0000313" key="2">
    <source>
        <dbReference type="Proteomes" id="UP000204254"/>
    </source>
</evidence>
<proteinExistence type="predicted"/>
<keyword evidence="2" id="KW-1185">Reference proteome</keyword>